<dbReference type="GO" id="GO:0007606">
    <property type="term" value="P:sensory perception of chemical stimulus"/>
    <property type="evidence" value="ECO:0007669"/>
    <property type="project" value="InterPro"/>
</dbReference>
<evidence type="ECO:0000256" key="1">
    <source>
        <dbReference type="ARBA" id="ARBA00004141"/>
    </source>
</evidence>
<feature type="transmembrane region" description="Helical" evidence="6">
    <location>
        <begin position="44"/>
        <end position="68"/>
    </location>
</feature>
<keyword evidence="3 6" id="KW-0812">Transmembrane</keyword>
<dbReference type="Pfam" id="PF03125">
    <property type="entry name" value="Sre"/>
    <property type="match status" value="1"/>
</dbReference>
<comment type="subcellular location">
    <subcellularLocation>
        <location evidence="1">Membrane</location>
        <topology evidence="1">Multi-pass membrane protein</topology>
    </subcellularLocation>
</comment>
<evidence type="ECO:0000313" key="7">
    <source>
        <dbReference type="EMBL" id="CAJ0575008.1"/>
    </source>
</evidence>
<dbReference type="EMBL" id="CATQJA010002635">
    <property type="protein sequence ID" value="CAJ0575008.1"/>
    <property type="molecule type" value="Genomic_DNA"/>
</dbReference>
<dbReference type="GO" id="GO:0016020">
    <property type="term" value="C:membrane"/>
    <property type="evidence" value="ECO:0007669"/>
    <property type="project" value="UniProtKB-SubCell"/>
</dbReference>
<dbReference type="Proteomes" id="UP001177023">
    <property type="component" value="Unassembled WGS sequence"/>
</dbReference>
<evidence type="ECO:0000256" key="3">
    <source>
        <dbReference type="ARBA" id="ARBA00022692"/>
    </source>
</evidence>
<evidence type="ECO:0000256" key="4">
    <source>
        <dbReference type="ARBA" id="ARBA00022989"/>
    </source>
</evidence>
<feature type="transmembrane region" description="Helical" evidence="6">
    <location>
        <begin position="150"/>
        <end position="169"/>
    </location>
</feature>
<accession>A0AA36CTF6</accession>
<evidence type="ECO:0000313" key="8">
    <source>
        <dbReference type="Proteomes" id="UP001177023"/>
    </source>
</evidence>
<evidence type="ECO:0000256" key="6">
    <source>
        <dbReference type="SAM" id="Phobius"/>
    </source>
</evidence>
<name>A0AA36CTF6_9BILA</name>
<evidence type="ECO:0008006" key="9">
    <source>
        <dbReference type="Google" id="ProtNLM"/>
    </source>
</evidence>
<reference evidence="7" key="1">
    <citation type="submission" date="2023-06" db="EMBL/GenBank/DDBJ databases">
        <authorList>
            <person name="Delattre M."/>
        </authorList>
    </citation>
    <scope>NUCLEOTIDE SEQUENCE</scope>
    <source>
        <strain evidence="7">AF72</strain>
    </source>
</reference>
<sequence>MNDTLIDYSQMVNYNVDGVTLDVFLPIYTDDMIVQGTRWYPLMLIFYCIQGVTFVTGFLIILVTQCYIHIYKINHRNAENLEKRKMSTKGFYSLSLRFQITENIKSLELLRAIVWTGSMMILTGLVIYSVPRLLIRPKASETIVGQMFNAILECAIDIFPNVVLTAAWVHVRKWGRFTVTDMPKPVKGASVTSSSLNIIFDDLSVTEKHTNIYFTQLQQSWA</sequence>
<organism evidence="7 8">
    <name type="scientific">Mesorhabditis spiculigera</name>
    <dbReference type="NCBI Taxonomy" id="96644"/>
    <lineage>
        <taxon>Eukaryota</taxon>
        <taxon>Metazoa</taxon>
        <taxon>Ecdysozoa</taxon>
        <taxon>Nematoda</taxon>
        <taxon>Chromadorea</taxon>
        <taxon>Rhabditida</taxon>
        <taxon>Rhabditina</taxon>
        <taxon>Rhabditomorpha</taxon>
        <taxon>Rhabditoidea</taxon>
        <taxon>Rhabditidae</taxon>
        <taxon>Mesorhabditinae</taxon>
        <taxon>Mesorhabditis</taxon>
    </lineage>
</organism>
<feature type="non-terminal residue" evidence="7">
    <location>
        <position position="1"/>
    </location>
</feature>
<keyword evidence="4 6" id="KW-1133">Transmembrane helix</keyword>
<dbReference type="InterPro" id="IPR004151">
    <property type="entry name" value="7TM_GPCR_serpentine_rcpt_Sre"/>
</dbReference>
<keyword evidence="8" id="KW-1185">Reference proteome</keyword>
<comment type="caution">
    <text evidence="7">The sequence shown here is derived from an EMBL/GenBank/DDBJ whole genome shotgun (WGS) entry which is preliminary data.</text>
</comment>
<gene>
    <name evidence="7" type="ORF">MSPICULIGERA_LOCUS13327</name>
</gene>
<feature type="transmembrane region" description="Helical" evidence="6">
    <location>
        <begin position="109"/>
        <end position="130"/>
    </location>
</feature>
<evidence type="ECO:0000256" key="5">
    <source>
        <dbReference type="ARBA" id="ARBA00023136"/>
    </source>
</evidence>
<proteinExistence type="inferred from homology"/>
<evidence type="ECO:0000256" key="2">
    <source>
        <dbReference type="ARBA" id="ARBA00006803"/>
    </source>
</evidence>
<comment type="similarity">
    <text evidence="2">Belongs to the nematode receptor-like protein sre family.</text>
</comment>
<protein>
    <recommendedName>
        <fullName evidence="9">G protein-coupled receptor</fullName>
    </recommendedName>
</protein>
<dbReference type="PANTHER" id="PTHR23128:SF132">
    <property type="entry name" value="SERPENTINE RECEPTOR, CLASS E (EPSILON)-RELATED"/>
    <property type="match status" value="1"/>
</dbReference>
<keyword evidence="5 6" id="KW-0472">Membrane</keyword>
<dbReference type="AlphaFoldDB" id="A0AA36CTF6"/>
<dbReference type="PANTHER" id="PTHR23128">
    <property type="entry name" value="SERPENTINE RECEPTOR, CLASS E (EPSILON)-RELATED"/>
    <property type="match status" value="1"/>
</dbReference>